<dbReference type="OrthoDB" id="7455060at2759"/>
<evidence type="ECO:0000313" key="3">
    <source>
        <dbReference type="Proteomes" id="UP000299102"/>
    </source>
</evidence>
<dbReference type="EMBL" id="BGZK01001352">
    <property type="protein sequence ID" value="GBP77894.1"/>
    <property type="molecule type" value="Genomic_DNA"/>
</dbReference>
<sequence>MPAPCEPCKDSCKDGSGSCQANCTCEQNCTDCSKKDECFDSTTFANKTLEALTSAIVLPLYFTHEQKEYQYSRHEEGGGEGNGETRREEALRPARGGRAAGAAGAAPALRVHGEDSSAATA</sequence>
<protein>
    <submittedName>
        <fullName evidence="2">Uncharacterized protein</fullName>
    </submittedName>
</protein>
<feature type="compositionally biased region" description="Basic and acidic residues" evidence="1">
    <location>
        <begin position="71"/>
        <end position="92"/>
    </location>
</feature>
<accession>A0A4C1YSS5</accession>
<evidence type="ECO:0000256" key="1">
    <source>
        <dbReference type="SAM" id="MobiDB-lite"/>
    </source>
</evidence>
<keyword evidence="3" id="KW-1185">Reference proteome</keyword>
<dbReference type="Proteomes" id="UP000299102">
    <property type="component" value="Unassembled WGS sequence"/>
</dbReference>
<comment type="caution">
    <text evidence="2">The sequence shown here is derived from an EMBL/GenBank/DDBJ whole genome shotgun (WGS) entry which is preliminary data.</text>
</comment>
<evidence type="ECO:0000313" key="2">
    <source>
        <dbReference type="EMBL" id="GBP77894.1"/>
    </source>
</evidence>
<reference evidence="2 3" key="1">
    <citation type="journal article" date="2019" name="Commun. Biol.">
        <title>The bagworm genome reveals a unique fibroin gene that provides high tensile strength.</title>
        <authorList>
            <person name="Kono N."/>
            <person name="Nakamura H."/>
            <person name="Ohtoshi R."/>
            <person name="Tomita M."/>
            <person name="Numata K."/>
            <person name="Arakawa K."/>
        </authorList>
    </citation>
    <scope>NUCLEOTIDE SEQUENCE [LARGE SCALE GENOMIC DNA]</scope>
</reference>
<organism evidence="2 3">
    <name type="scientific">Eumeta variegata</name>
    <name type="common">Bagworm moth</name>
    <name type="synonym">Eumeta japonica</name>
    <dbReference type="NCBI Taxonomy" id="151549"/>
    <lineage>
        <taxon>Eukaryota</taxon>
        <taxon>Metazoa</taxon>
        <taxon>Ecdysozoa</taxon>
        <taxon>Arthropoda</taxon>
        <taxon>Hexapoda</taxon>
        <taxon>Insecta</taxon>
        <taxon>Pterygota</taxon>
        <taxon>Neoptera</taxon>
        <taxon>Endopterygota</taxon>
        <taxon>Lepidoptera</taxon>
        <taxon>Glossata</taxon>
        <taxon>Ditrysia</taxon>
        <taxon>Tineoidea</taxon>
        <taxon>Psychidae</taxon>
        <taxon>Oiketicinae</taxon>
        <taxon>Eumeta</taxon>
    </lineage>
</organism>
<feature type="compositionally biased region" description="Low complexity" evidence="1">
    <location>
        <begin position="93"/>
        <end position="110"/>
    </location>
</feature>
<proteinExistence type="predicted"/>
<feature type="region of interest" description="Disordered" evidence="1">
    <location>
        <begin position="71"/>
        <end position="121"/>
    </location>
</feature>
<gene>
    <name evidence="2" type="ORF">EVAR_54277_1</name>
</gene>
<name>A0A4C1YSS5_EUMVA</name>
<dbReference type="AlphaFoldDB" id="A0A4C1YSS5"/>